<feature type="domain" description="Glycoside hydrolase family 3 N-terminal" evidence="7">
    <location>
        <begin position="71"/>
        <end position="393"/>
    </location>
</feature>
<sequence length="427" mass="46400">MLNRYILLIILFITLIFMAGCSTGEKSNDIAGGGGETVQPAKPDGKDLKPSIQPSPTPVIDTIKAELEKMTLDEKIGQMVISGVDGYSISNTTVKLIEDYHVGGFIILGENVKSTNQLLDMVNSLKARNAANKIPLFLSIDQEGGRIDRMPADFKRLPANKAIGAVGSEEFSYNIGKIISQELNAFGFNMDFAPVLDINSNPKNPIIGDRSFGGSADIVTILGIQTMKGIGSGGIIPVVKHFPGHGDTLVDSHVGLPAVYNDIERLKSFELVPFTQAVKDEVDAVMVAHILLPEIDPQYPSSMSKIIITDILRKDLNFDGVVITDDMTMGAITKNYDIGDASVKSVSAGSDIILVCHVFDNEVAVINSLKMAVQNGTLSEERINQSIYRILKLKDKYKINDNKIDSIDVESINNKIDSILKIYMPGK</sequence>
<reference evidence="8 9" key="1">
    <citation type="submission" date="2015-09" db="EMBL/GenBank/DDBJ databases">
        <title>Genome sequence of Oxobacter pfennigii DSM 3222.</title>
        <authorList>
            <person name="Poehlein A."/>
            <person name="Bengelsdorf F.R."/>
            <person name="Schiel-Bengelsdorf B."/>
            <person name="Duerre P."/>
            <person name="Daniel R."/>
        </authorList>
    </citation>
    <scope>NUCLEOTIDE SEQUENCE [LARGE SCALE GENOMIC DNA]</scope>
    <source>
        <strain evidence="8 9">DSM 3222</strain>
    </source>
</reference>
<dbReference type="InterPro" id="IPR001764">
    <property type="entry name" value="Glyco_hydro_3_N"/>
</dbReference>
<keyword evidence="4 8" id="KW-0378">Hydrolase</keyword>
<comment type="catalytic activity">
    <reaction evidence="1">
        <text>Hydrolysis of terminal non-reducing N-acetyl-D-hexosamine residues in N-acetyl-beta-D-hexosaminides.</text>
        <dbReference type="EC" id="3.2.1.52"/>
    </reaction>
</comment>
<evidence type="ECO:0000256" key="3">
    <source>
        <dbReference type="ARBA" id="ARBA00012663"/>
    </source>
</evidence>
<dbReference type="NCBIfam" id="NF003740">
    <property type="entry name" value="PRK05337.1"/>
    <property type="match status" value="1"/>
</dbReference>
<dbReference type="EMBL" id="LKET01000029">
    <property type="protein sequence ID" value="KPU44769.1"/>
    <property type="molecule type" value="Genomic_DNA"/>
</dbReference>
<keyword evidence="5 8" id="KW-0326">Glycosidase</keyword>
<dbReference type="EC" id="3.2.1.52" evidence="3"/>
<dbReference type="AlphaFoldDB" id="A0A0P9AH40"/>
<dbReference type="STRING" id="36849.OXPF_18550"/>
<evidence type="ECO:0000256" key="6">
    <source>
        <dbReference type="SAM" id="MobiDB-lite"/>
    </source>
</evidence>
<dbReference type="Proteomes" id="UP000050326">
    <property type="component" value="Unassembled WGS sequence"/>
</dbReference>
<name>A0A0P9AH40_9CLOT</name>
<dbReference type="PANTHER" id="PTHR30480">
    <property type="entry name" value="BETA-HEXOSAMINIDASE-RELATED"/>
    <property type="match status" value="1"/>
</dbReference>
<dbReference type="PROSITE" id="PS00775">
    <property type="entry name" value="GLYCOSYL_HYDROL_F3"/>
    <property type="match status" value="1"/>
</dbReference>
<feature type="region of interest" description="Disordered" evidence="6">
    <location>
        <begin position="28"/>
        <end position="55"/>
    </location>
</feature>
<evidence type="ECO:0000256" key="4">
    <source>
        <dbReference type="ARBA" id="ARBA00022801"/>
    </source>
</evidence>
<dbReference type="InterPro" id="IPR036962">
    <property type="entry name" value="Glyco_hydro_3_N_sf"/>
</dbReference>
<dbReference type="InterPro" id="IPR019800">
    <property type="entry name" value="Glyco_hydro_3_AS"/>
</dbReference>
<evidence type="ECO:0000256" key="1">
    <source>
        <dbReference type="ARBA" id="ARBA00001231"/>
    </source>
</evidence>
<dbReference type="GO" id="GO:0009254">
    <property type="term" value="P:peptidoglycan turnover"/>
    <property type="evidence" value="ECO:0007669"/>
    <property type="project" value="TreeGrafter"/>
</dbReference>
<organism evidence="8 9">
    <name type="scientific">Oxobacter pfennigii</name>
    <dbReference type="NCBI Taxonomy" id="36849"/>
    <lineage>
        <taxon>Bacteria</taxon>
        <taxon>Bacillati</taxon>
        <taxon>Bacillota</taxon>
        <taxon>Clostridia</taxon>
        <taxon>Eubacteriales</taxon>
        <taxon>Clostridiaceae</taxon>
        <taxon>Oxobacter</taxon>
    </lineage>
</organism>
<proteinExistence type="inferred from homology"/>
<keyword evidence="9" id="KW-1185">Reference proteome</keyword>
<evidence type="ECO:0000256" key="2">
    <source>
        <dbReference type="ARBA" id="ARBA00005336"/>
    </source>
</evidence>
<dbReference type="PANTHER" id="PTHR30480:SF13">
    <property type="entry name" value="BETA-HEXOSAMINIDASE"/>
    <property type="match status" value="1"/>
</dbReference>
<protein>
    <recommendedName>
        <fullName evidence="3">beta-N-acetylhexosaminidase</fullName>
        <ecNumber evidence="3">3.2.1.52</ecNumber>
    </recommendedName>
</protein>
<comment type="similarity">
    <text evidence="2">Belongs to the glycosyl hydrolase 3 family.</text>
</comment>
<gene>
    <name evidence="8" type="primary">nagZ</name>
    <name evidence="8" type="ORF">OXPF_18550</name>
</gene>
<evidence type="ECO:0000256" key="5">
    <source>
        <dbReference type="ARBA" id="ARBA00023295"/>
    </source>
</evidence>
<evidence type="ECO:0000259" key="7">
    <source>
        <dbReference type="Pfam" id="PF00933"/>
    </source>
</evidence>
<dbReference type="Gene3D" id="3.20.20.300">
    <property type="entry name" value="Glycoside hydrolase, family 3, N-terminal domain"/>
    <property type="match status" value="1"/>
</dbReference>
<evidence type="ECO:0000313" key="8">
    <source>
        <dbReference type="EMBL" id="KPU44769.1"/>
    </source>
</evidence>
<dbReference type="GO" id="GO:0004563">
    <property type="term" value="F:beta-N-acetylhexosaminidase activity"/>
    <property type="evidence" value="ECO:0007669"/>
    <property type="project" value="UniProtKB-EC"/>
</dbReference>
<accession>A0A0P9AH40</accession>
<dbReference type="SUPFAM" id="SSF51445">
    <property type="entry name" value="(Trans)glycosidases"/>
    <property type="match status" value="1"/>
</dbReference>
<dbReference type="InterPro" id="IPR050226">
    <property type="entry name" value="NagZ_Beta-hexosaminidase"/>
</dbReference>
<comment type="caution">
    <text evidence="8">The sequence shown here is derived from an EMBL/GenBank/DDBJ whole genome shotgun (WGS) entry which is preliminary data.</text>
</comment>
<dbReference type="InterPro" id="IPR017853">
    <property type="entry name" value="GH"/>
</dbReference>
<evidence type="ECO:0000313" key="9">
    <source>
        <dbReference type="Proteomes" id="UP000050326"/>
    </source>
</evidence>
<dbReference type="PATRIC" id="fig|36849.3.peg.1953"/>
<dbReference type="RefSeq" id="WP_054874899.1">
    <property type="nucleotide sequence ID" value="NZ_LKET01000029.1"/>
</dbReference>
<dbReference type="GO" id="GO:0005975">
    <property type="term" value="P:carbohydrate metabolic process"/>
    <property type="evidence" value="ECO:0007669"/>
    <property type="project" value="InterPro"/>
</dbReference>
<dbReference type="OrthoDB" id="9805821at2"/>
<dbReference type="PROSITE" id="PS51257">
    <property type="entry name" value="PROKAR_LIPOPROTEIN"/>
    <property type="match status" value="1"/>
</dbReference>
<dbReference type="Pfam" id="PF00933">
    <property type="entry name" value="Glyco_hydro_3"/>
    <property type="match status" value="1"/>
</dbReference>